<gene>
    <name evidence="2" type="ORF">OG367_39315</name>
</gene>
<sequence>MVLGAVPGGRRLDRFDEGEQEVQDGGCPAAGCSGCVFQGAGGGLEPGAGGAVEGTGTGGPGSLLEGGGRGADLLAYGGRRGGGQEVAQGGDVTRTLRASGTGQDGRRFTDASSSALSPQHHLQYGSAAAAVLTTTDLSEAIRAVRTLLGMADIDQGEVDFEAVIRLPDVLTQVRHVLPDLEWWALAGEQHGSSKANDNAADCLPIRVFDWGRPLDCAEPFVAALGPDPAAVRWDLNAWPAVPEAGLEAISQKYAYLTLTVNSRDLYQDEPSQDHTVHVHVRDRNGDQIARVHWLADQVGGRFTGRVELAPL</sequence>
<accession>A0ABZ1ZVN7</accession>
<reference evidence="2" key="1">
    <citation type="submission" date="2022-10" db="EMBL/GenBank/DDBJ databases">
        <title>The complete genomes of actinobacterial strains from the NBC collection.</title>
        <authorList>
            <person name="Joergensen T.S."/>
            <person name="Alvarez Arevalo M."/>
            <person name="Sterndorff E.B."/>
            <person name="Faurdal D."/>
            <person name="Vuksanovic O."/>
            <person name="Mourched A.-S."/>
            <person name="Charusanti P."/>
            <person name="Shaw S."/>
            <person name="Blin K."/>
            <person name="Weber T."/>
        </authorList>
    </citation>
    <scope>NUCLEOTIDE SEQUENCE</scope>
    <source>
        <strain evidence="2">NBC_01436</strain>
    </source>
</reference>
<feature type="region of interest" description="Disordered" evidence="1">
    <location>
        <begin position="95"/>
        <end position="115"/>
    </location>
</feature>
<evidence type="ECO:0000313" key="3">
    <source>
        <dbReference type="Proteomes" id="UP001431926"/>
    </source>
</evidence>
<evidence type="ECO:0000313" key="2">
    <source>
        <dbReference type="EMBL" id="WUX41903.1"/>
    </source>
</evidence>
<dbReference type="Proteomes" id="UP001431926">
    <property type="component" value="Chromosome"/>
</dbReference>
<dbReference type="EMBL" id="CP109491">
    <property type="protein sequence ID" value="WUX41903.1"/>
    <property type="molecule type" value="Genomic_DNA"/>
</dbReference>
<evidence type="ECO:0000256" key="1">
    <source>
        <dbReference type="SAM" id="MobiDB-lite"/>
    </source>
</evidence>
<organism evidence="2 3">
    <name type="scientific">Streptomyces anulatus</name>
    <name type="common">Streptomyces chrysomallus</name>
    <dbReference type="NCBI Taxonomy" id="1892"/>
    <lineage>
        <taxon>Bacteria</taxon>
        <taxon>Bacillati</taxon>
        <taxon>Actinomycetota</taxon>
        <taxon>Actinomycetes</taxon>
        <taxon>Kitasatosporales</taxon>
        <taxon>Streptomycetaceae</taxon>
        <taxon>Streptomyces</taxon>
    </lineage>
</organism>
<dbReference type="RefSeq" id="WP_329359985.1">
    <property type="nucleotide sequence ID" value="NZ_CP108651.1"/>
</dbReference>
<proteinExistence type="predicted"/>
<name>A0ABZ1ZVN7_STRAQ</name>
<keyword evidence="3" id="KW-1185">Reference proteome</keyword>
<protein>
    <submittedName>
        <fullName evidence="2">Uncharacterized protein</fullName>
    </submittedName>
</protein>
<feature type="region of interest" description="Disordered" evidence="1">
    <location>
        <begin position="1"/>
        <end position="21"/>
    </location>
</feature>